<dbReference type="Gene3D" id="3.40.470.10">
    <property type="entry name" value="Uracil-DNA glycosylase-like domain"/>
    <property type="match status" value="1"/>
</dbReference>
<proteinExistence type="inferred from homology"/>
<dbReference type="HAMAP" id="MF_00148">
    <property type="entry name" value="UDG"/>
    <property type="match status" value="1"/>
</dbReference>
<evidence type="ECO:0000256" key="7">
    <source>
        <dbReference type="ARBA" id="ARBA00022801"/>
    </source>
</evidence>
<evidence type="ECO:0000256" key="1">
    <source>
        <dbReference type="ARBA" id="ARBA00001400"/>
    </source>
</evidence>
<sequence>MLDTVPECWRDALAPSFESPHAAALEQRLQADSDRGKTIYPPPHQRFRALELTPPDAVKAVILGQDPYHGEGQAHGLAFSVPAGVKLPPSLRNIYRELADDISVVRSDGNLDGWAREGVLLLNTALTVEAGRAGSHAKAGWSAITDAIVASVAKRADPAVFILWGSQAQAKAQHIDGLRSEPGDGTPHLVLTAPHPSPLSAYRGFFGSQPFSRTNVFLEASGRGAIDWAAA</sequence>
<dbReference type="CDD" id="cd10027">
    <property type="entry name" value="UDG-F1-like"/>
    <property type="match status" value="1"/>
</dbReference>
<keyword evidence="13" id="KW-0326">Glycosidase</keyword>
<dbReference type="InterPro" id="IPR005122">
    <property type="entry name" value="Uracil-DNA_glycosylase-like"/>
</dbReference>
<keyword evidence="8 9" id="KW-0234">DNA repair</keyword>
<dbReference type="InterPro" id="IPR018085">
    <property type="entry name" value="Ura-DNA_Glyclase_AS"/>
</dbReference>
<comment type="subcellular location">
    <subcellularLocation>
        <location evidence="9">Cytoplasm</location>
    </subcellularLocation>
</comment>
<name>A0A369Q9A8_9SPHN</name>
<dbReference type="Proteomes" id="UP000253727">
    <property type="component" value="Unassembled WGS sequence"/>
</dbReference>
<dbReference type="NCBIfam" id="TIGR00628">
    <property type="entry name" value="ung"/>
    <property type="match status" value="1"/>
</dbReference>
<comment type="function">
    <text evidence="2 9 11">Excises uracil residues from the DNA which can arise as a result of misincorporation of dUMP residues by DNA polymerase or due to deamination of cytosine.</text>
</comment>
<evidence type="ECO:0000313" key="13">
    <source>
        <dbReference type="EMBL" id="RDC61294.1"/>
    </source>
</evidence>
<feature type="domain" description="Uracil-DNA glycosylase-like" evidence="12">
    <location>
        <begin position="51"/>
        <end position="218"/>
    </location>
</feature>
<keyword evidence="14" id="KW-1185">Reference proteome</keyword>
<organism evidence="13 14">
    <name type="scientific">Alteripontixanthobacter maritimus</name>
    <dbReference type="NCBI Taxonomy" id="2161824"/>
    <lineage>
        <taxon>Bacteria</taxon>
        <taxon>Pseudomonadati</taxon>
        <taxon>Pseudomonadota</taxon>
        <taxon>Alphaproteobacteria</taxon>
        <taxon>Sphingomonadales</taxon>
        <taxon>Erythrobacteraceae</taxon>
        <taxon>Alteripontixanthobacter</taxon>
    </lineage>
</organism>
<dbReference type="OrthoDB" id="9804372at2"/>
<comment type="caution">
    <text evidence="13">The sequence shown here is derived from an EMBL/GenBank/DDBJ whole genome shotgun (WGS) entry which is preliminary data.</text>
</comment>
<comment type="catalytic activity">
    <reaction evidence="1 9 11">
        <text>Hydrolyzes single-stranded DNA or mismatched double-stranded DNA and polynucleotides, releasing free uracil.</text>
        <dbReference type="EC" id="3.2.2.27"/>
    </reaction>
</comment>
<dbReference type="RefSeq" id="WP_115367276.1">
    <property type="nucleotide sequence ID" value="NZ_QBKA01000002.1"/>
</dbReference>
<keyword evidence="9" id="KW-0963">Cytoplasm</keyword>
<evidence type="ECO:0000256" key="3">
    <source>
        <dbReference type="ARBA" id="ARBA00008184"/>
    </source>
</evidence>
<dbReference type="NCBIfam" id="NF003592">
    <property type="entry name" value="PRK05254.1-5"/>
    <property type="match status" value="1"/>
</dbReference>
<gene>
    <name evidence="9" type="primary">ung</name>
    <name evidence="13" type="ORF">HME9302_02515</name>
</gene>
<protein>
    <recommendedName>
        <fullName evidence="5 9">Uracil-DNA glycosylase</fullName>
        <shortName evidence="9">UDG</shortName>
        <ecNumber evidence="4 9">3.2.2.27</ecNumber>
    </recommendedName>
</protein>
<dbReference type="InterPro" id="IPR002043">
    <property type="entry name" value="UDG_fam1"/>
</dbReference>
<evidence type="ECO:0000256" key="5">
    <source>
        <dbReference type="ARBA" id="ARBA00018429"/>
    </source>
</evidence>
<keyword evidence="6 9" id="KW-0227">DNA damage</keyword>
<dbReference type="EMBL" id="QBKA01000002">
    <property type="protein sequence ID" value="RDC61294.1"/>
    <property type="molecule type" value="Genomic_DNA"/>
</dbReference>
<dbReference type="SMART" id="SM00986">
    <property type="entry name" value="UDG"/>
    <property type="match status" value="1"/>
</dbReference>
<dbReference type="PROSITE" id="PS00130">
    <property type="entry name" value="U_DNA_GLYCOSYLASE"/>
    <property type="match status" value="1"/>
</dbReference>
<evidence type="ECO:0000256" key="10">
    <source>
        <dbReference type="PROSITE-ProRule" id="PRU10072"/>
    </source>
</evidence>
<dbReference type="Pfam" id="PF03167">
    <property type="entry name" value="UDG"/>
    <property type="match status" value="1"/>
</dbReference>
<evidence type="ECO:0000256" key="8">
    <source>
        <dbReference type="ARBA" id="ARBA00023204"/>
    </source>
</evidence>
<feature type="active site" description="Proton acceptor" evidence="9 10">
    <location>
        <position position="66"/>
    </location>
</feature>
<accession>A0A369Q9A8</accession>
<keyword evidence="7 9" id="KW-0378">Hydrolase</keyword>
<dbReference type="GO" id="GO:0004844">
    <property type="term" value="F:uracil DNA N-glycosylase activity"/>
    <property type="evidence" value="ECO:0007669"/>
    <property type="project" value="UniProtKB-UniRule"/>
</dbReference>
<evidence type="ECO:0000256" key="4">
    <source>
        <dbReference type="ARBA" id="ARBA00012030"/>
    </source>
</evidence>
<dbReference type="InterPro" id="IPR036895">
    <property type="entry name" value="Uracil-DNA_glycosylase-like_sf"/>
</dbReference>
<dbReference type="EC" id="3.2.2.27" evidence="4 9"/>
<dbReference type="PANTHER" id="PTHR11264">
    <property type="entry name" value="URACIL-DNA GLYCOSYLASE"/>
    <property type="match status" value="1"/>
</dbReference>
<evidence type="ECO:0000256" key="6">
    <source>
        <dbReference type="ARBA" id="ARBA00022763"/>
    </source>
</evidence>
<dbReference type="PANTHER" id="PTHR11264:SF0">
    <property type="entry name" value="URACIL-DNA GLYCOSYLASE"/>
    <property type="match status" value="1"/>
</dbReference>
<evidence type="ECO:0000256" key="11">
    <source>
        <dbReference type="RuleBase" id="RU003780"/>
    </source>
</evidence>
<evidence type="ECO:0000313" key="14">
    <source>
        <dbReference type="Proteomes" id="UP000253727"/>
    </source>
</evidence>
<dbReference type="SMART" id="SM00987">
    <property type="entry name" value="UreE_C"/>
    <property type="match status" value="1"/>
</dbReference>
<evidence type="ECO:0000259" key="12">
    <source>
        <dbReference type="SMART" id="SM00986"/>
    </source>
</evidence>
<dbReference type="NCBIfam" id="NF003591">
    <property type="entry name" value="PRK05254.1-4"/>
    <property type="match status" value="1"/>
</dbReference>
<evidence type="ECO:0000256" key="9">
    <source>
        <dbReference type="HAMAP-Rule" id="MF_00148"/>
    </source>
</evidence>
<dbReference type="GO" id="GO:0005737">
    <property type="term" value="C:cytoplasm"/>
    <property type="evidence" value="ECO:0007669"/>
    <property type="project" value="UniProtKB-SubCell"/>
</dbReference>
<dbReference type="AlphaFoldDB" id="A0A369Q9A8"/>
<dbReference type="GO" id="GO:0097510">
    <property type="term" value="P:base-excision repair, AP site formation via deaminated base removal"/>
    <property type="evidence" value="ECO:0007669"/>
    <property type="project" value="TreeGrafter"/>
</dbReference>
<comment type="similarity">
    <text evidence="3 9 11">Belongs to the uracil-DNA glycosylase (UDG) superfamily. UNG family.</text>
</comment>
<dbReference type="SUPFAM" id="SSF52141">
    <property type="entry name" value="Uracil-DNA glycosylase-like"/>
    <property type="match status" value="1"/>
</dbReference>
<dbReference type="NCBIfam" id="NF003588">
    <property type="entry name" value="PRK05254.1-1"/>
    <property type="match status" value="1"/>
</dbReference>
<reference evidence="13 14" key="1">
    <citation type="submission" date="2018-04" db="EMBL/GenBank/DDBJ databases">
        <title>Altererythrobacter sp. HME9302 genome sequencing and assembly.</title>
        <authorList>
            <person name="Kang H."/>
            <person name="Kim H."/>
            <person name="Joh K."/>
        </authorList>
    </citation>
    <scope>NUCLEOTIDE SEQUENCE [LARGE SCALE GENOMIC DNA]</scope>
    <source>
        <strain evidence="13 14">HME9302</strain>
    </source>
</reference>
<evidence type="ECO:0000256" key="2">
    <source>
        <dbReference type="ARBA" id="ARBA00002631"/>
    </source>
</evidence>
<dbReference type="NCBIfam" id="NF003589">
    <property type="entry name" value="PRK05254.1-2"/>
    <property type="match status" value="1"/>
</dbReference>